<dbReference type="Pfam" id="PF11964">
    <property type="entry name" value="SpoIIAA-like"/>
    <property type="match status" value="1"/>
</dbReference>
<proteinExistence type="predicted"/>
<dbReference type="Proteomes" id="UP000309215">
    <property type="component" value="Unassembled WGS sequence"/>
</dbReference>
<accession>A0A4V6WQK9</accession>
<evidence type="ECO:0000313" key="2">
    <source>
        <dbReference type="Proteomes" id="UP000309215"/>
    </source>
</evidence>
<protein>
    <submittedName>
        <fullName evidence="1">STAS/SEC14 domain-containing protein</fullName>
    </submittedName>
</protein>
<dbReference type="OrthoDB" id="5513052at2"/>
<gene>
    <name evidence="1" type="ORF">E8A74_39245</name>
</gene>
<dbReference type="AlphaFoldDB" id="A0A4V6WQK9"/>
<name>A0A4V6WQK9_9BACT</name>
<keyword evidence="2" id="KW-1185">Reference proteome</keyword>
<comment type="caution">
    <text evidence="1">The sequence shown here is derived from an EMBL/GenBank/DDBJ whole genome shotgun (WGS) entry which is preliminary data.</text>
</comment>
<dbReference type="RefSeq" id="WP_136934243.1">
    <property type="nucleotide sequence ID" value="NZ_SSMQ01000061.1"/>
</dbReference>
<sequence>MREKHTVFFEPPDTAVWRFNGDISEAEMRELTSREKSLIAGRPYLLKLVDLSRTGTVSAGARRAGAEKVHDVPVLGVAVFGAHFAIRVLADLVVRAGSFLRRIDAVPTRYFATEAEARAWLAERRALIKAEKQNRSS</sequence>
<dbReference type="InterPro" id="IPR021866">
    <property type="entry name" value="SpoIIAA-like"/>
</dbReference>
<organism evidence="1 2">
    <name type="scientific">Polyangium fumosum</name>
    <dbReference type="NCBI Taxonomy" id="889272"/>
    <lineage>
        <taxon>Bacteria</taxon>
        <taxon>Pseudomonadati</taxon>
        <taxon>Myxococcota</taxon>
        <taxon>Polyangia</taxon>
        <taxon>Polyangiales</taxon>
        <taxon>Polyangiaceae</taxon>
        <taxon>Polyangium</taxon>
    </lineage>
</organism>
<reference evidence="1 2" key="1">
    <citation type="submission" date="2019-04" db="EMBL/GenBank/DDBJ databases">
        <authorList>
            <person name="Li Y."/>
            <person name="Wang J."/>
        </authorList>
    </citation>
    <scope>NUCLEOTIDE SEQUENCE [LARGE SCALE GENOMIC DNA]</scope>
    <source>
        <strain evidence="1 2">DSM 14668</strain>
    </source>
</reference>
<evidence type="ECO:0000313" key="1">
    <source>
        <dbReference type="EMBL" id="TKC99000.1"/>
    </source>
</evidence>
<dbReference type="EMBL" id="SSMQ01000061">
    <property type="protein sequence ID" value="TKC99000.1"/>
    <property type="molecule type" value="Genomic_DNA"/>
</dbReference>